<dbReference type="OrthoDB" id="5738083at2"/>
<dbReference type="Proteomes" id="UP000199645">
    <property type="component" value="Unassembled WGS sequence"/>
</dbReference>
<reference evidence="3 4" key="1">
    <citation type="submission" date="2016-10" db="EMBL/GenBank/DDBJ databases">
        <authorList>
            <person name="de Groot N.N."/>
        </authorList>
    </citation>
    <scope>NUCLEOTIDE SEQUENCE [LARGE SCALE GENOMIC DNA]</scope>
    <source>
        <strain evidence="3 4">DSM 43019</strain>
    </source>
</reference>
<dbReference type="InterPro" id="IPR011576">
    <property type="entry name" value="Pyridox_Oxase_N"/>
</dbReference>
<protein>
    <recommendedName>
        <fullName evidence="2">Pyridoxamine 5'-phosphate oxidase N-terminal domain-containing protein</fullName>
    </recommendedName>
</protein>
<gene>
    <name evidence="3" type="ORF">SAMN05421541_11726</name>
</gene>
<dbReference type="InterPro" id="IPR019965">
    <property type="entry name" value="PPOX_F420-dep_Rv2061_put"/>
</dbReference>
<dbReference type="EMBL" id="FONV01000017">
    <property type="protein sequence ID" value="SFF66537.1"/>
    <property type="molecule type" value="Genomic_DNA"/>
</dbReference>
<feature type="domain" description="Pyridoxamine 5'-phosphate oxidase N-terminal" evidence="2">
    <location>
        <begin position="5"/>
        <end position="88"/>
    </location>
</feature>
<accession>A0A1I2KMT5</accession>
<dbReference type="STRING" id="35752.SAMN05421541_11726"/>
<evidence type="ECO:0000259" key="2">
    <source>
        <dbReference type="Pfam" id="PF01243"/>
    </source>
</evidence>
<dbReference type="GO" id="GO:0070967">
    <property type="term" value="F:coenzyme F420 binding"/>
    <property type="evidence" value="ECO:0007669"/>
    <property type="project" value="TreeGrafter"/>
</dbReference>
<keyword evidence="4" id="KW-1185">Reference proteome</keyword>
<dbReference type="Pfam" id="PF01243">
    <property type="entry name" value="PNPOx_N"/>
    <property type="match status" value="1"/>
</dbReference>
<dbReference type="PANTHER" id="PTHR35176">
    <property type="entry name" value="HEME OXYGENASE HI_0854-RELATED"/>
    <property type="match status" value="1"/>
</dbReference>
<dbReference type="NCBIfam" id="TIGR03666">
    <property type="entry name" value="Rv2061_F420"/>
    <property type="match status" value="1"/>
</dbReference>
<organism evidence="3 4">
    <name type="scientific">Actinoplanes philippinensis</name>
    <dbReference type="NCBI Taxonomy" id="35752"/>
    <lineage>
        <taxon>Bacteria</taxon>
        <taxon>Bacillati</taxon>
        <taxon>Actinomycetota</taxon>
        <taxon>Actinomycetes</taxon>
        <taxon>Micromonosporales</taxon>
        <taxon>Micromonosporaceae</taxon>
        <taxon>Actinoplanes</taxon>
    </lineage>
</organism>
<dbReference type="SUPFAM" id="SSF50475">
    <property type="entry name" value="FMN-binding split barrel"/>
    <property type="match status" value="1"/>
</dbReference>
<dbReference type="InterPro" id="IPR052019">
    <property type="entry name" value="F420H2_bilvrd_red/Heme_oxyg"/>
</dbReference>
<name>A0A1I2KMT5_9ACTN</name>
<dbReference type="GO" id="GO:0005829">
    <property type="term" value="C:cytosol"/>
    <property type="evidence" value="ECO:0007669"/>
    <property type="project" value="TreeGrafter"/>
</dbReference>
<keyword evidence="1" id="KW-0560">Oxidoreductase</keyword>
<dbReference type="PANTHER" id="PTHR35176:SF11">
    <property type="entry name" value="PYRIDOXAMINE 5'-PHOSPHATE OXIDASE FAMILY PROTEIN"/>
    <property type="match status" value="1"/>
</dbReference>
<dbReference type="RefSeq" id="WP_093620682.1">
    <property type="nucleotide sequence ID" value="NZ_BOMT01000081.1"/>
</dbReference>
<evidence type="ECO:0000256" key="1">
    <source>
        <dbReference type="ARBA" id="ARBA00023002"/>
    </source>
</evidence>
<evidence type="ECO:0000313" key="3">
    <source>
        <dbReference type="EMBL" id="SFF66537.1"/>
    </source>
</evidence>
<dbReference type="Gene3D" id="2.30.110.10">
    <property type="entry name" value="Electron Transport, Fmn-binding Protein, Chain A"/>
    <property type="match status" value="1"/>
</dbReference>
<sequence>MTALEQLGSEKYVLLTTFRRDGRAVATPLWVVPDGSGLAFWTMAGSGKLKRIRNSGRVTVAPCDMRGTPTGEAIEATARIGDHADRLRVGDGIKKKYGMVGRLTMLGSRLRRGVDGTVAVLVTG</sequence>
<evidence type="ECO:0000313" key="4">
    <source>
        <dbReference type="Proteomes" id="UP000199645"/>
    </source>
</evidence>
<proteinExistence type="predicted"/>
<dbReference type="InterPro" id="IPR012349">
    <property type="entry name" value="Split_barrel_FMN-bd"/>
</dbReference>
<dbReference type="GO" id="GO:0016627">
    <property type="term" value="F:oxidoreductase activity, acting on the CH-CH group of donors"/>
    <property type="evidence" value="ECO:0007669"/>
    <property type="project" value="TreeGrafter"/>
</dbReference>
<dbReference type="AlphaFoldDB" id="A0A1I2KMT5"/>